<dbReference type="SUPFAM" id="SSF57850">
    <property type="entry name" value="RING/U-box"/>
    <property type="match status" value="1"/>
</dbReference>
<keyword evidence="3" id="KW-0479">Metal-binding</keyword>
<dbReference type="SMART" id="SM00184">
    <property type="entry name" value="RING"/>
    <property type="match status" value="1"/>
</dbReference>
<comment type="subcellular location">
    <subcellularLocation>
        <location evidence="1">Membrane</location>
    </subcellularLocation>
</comment>
<name>A0A090L726_STRRB</name>
<dbReference type="Proteomes" id="UP000035682">
    <property type="component" value="Unplaced"/>
</dbReference>
<evidence type="ECO:0000256" key="1">
    <source>
        <dbReference type="ARBA" id="ARBA00004370"/>
    </source>
</evidence>
<feature type="region of interest" description="Disordered" evidence="9">
    <location>
        <begin position="324"/>
        <end position="343"/>
    </location>
</feature>
<evidence type="ECO:0000313" key="14">
    <source>
        <dbReference type="WBParaSite" id="SRAE_1000155200.1"/>
    </source>
</evidence>
<keyword evidence="5" id="KW-0862">Zinc</keyword>
<evidence type="ECO:0000313" key="15">
    <source>
        <dbReference type="WormBase" id="SRAE_1000155200"/>
    </source>
</evidence>
<dbReference type="Pfam" id="PF13639">
    <property type="entry name" value="zf-RING_2"/>
    <property type="match status" value="1"/>
</dbReference>
<dbReference type="Gene3D" id="3.50.30.30">
    <property type="match status" value="1"/>
</dbReference>
<evidence type="ECO:0000256" key="2">
    <source>
        <dbReference type="ARBA" id="ARBA00022692"/>
    </source>
</evidence>
<dbReference type="GO" id="GO:0006511">
    <property type="term" value="P:ubiquitin-dependent protein catabolic process"/>
    <property type="evidence" value="ECO:0007669"/>
    <property type="project" value="TreeGrafter"/>
</dbReference>
<dbReference type="RefSeq" id="XP_024502491.1">
    <property type="nucleotide sequence ID" value="XM_024648522.1"/>
</dbReference>
<evidence type="ECO:0000256" key="5">
    <source>
        <dbReference type="ARBA" id="ARBA00022833"/>
    </source>
</evidence>
<feature type="compositionally biased region" description="Basic and acidic residues" evidence="9">
    <location>
        <begin position="632"/>
        <end position="648"/>
    </location>
</feature>
<reference evidence="14" key="2">
    <citation type="submission" date="2020-12" db="UniProtKB">
        <authorList>
            <consortium name="WormBaseParasite"/>
        </authorList>
    </citation>
    <scope>IDENTIFICATION</scope>
</reference>
<keyword evidence="12" id="KW-0645">Protease</keyword>
<dbReference type="GeneID" id="36375654"/>
<keyword evidence="2 10" id="KW-0812">Transmembrane</keyword>
<dbReference type="GO" id="GO:0008270">
    <property type="term" value="F:zinc ion binding"/>
    <property type="evidence" value="ECO:0007669"/>
    <property type="project" value="UniProtKB-KW"/>
</dbReference>
<dbReference type="InterPro" id="IPR051834">
    <property type="entry name" value="RING_finger_E3_ligase"/>
</dbReference>
<protein>
    <submittedName>
        <fullName evidence="12">Zinc finger, RING-type domain and Protease-associated domain, PA and Zinc finger, RING/FYVE/PHD-type domain-containing protein</fullName>
    </submittedName>
</protein>
<evidence type="ECO:0000256" key="7">
    <source>
        <dbReference type="ARBA" id="ARBA00023136"/>
    </source>
</evidence>
<dbReference type="InterPro" id="IPR013083">
    <property type="entry name" value="Znf_RING/FYVE/PHD"/>
</dbReference>
<keyword evidence="6 10" id="KW-1133">Transmembrane helix</keyword>
<dbReference type="GO" id="GO:0061630">
    <property type="term" value="F:ubiquitin protein ligase activity"/>
    <property type="evidence" value="ECO:0007669"/>
    <property type="project" value="TreeGrafter"/>
</dbReference>
<keyword evidence="13" id="KW-1185">Reference proteome</keyword>
<feature type="compositionally biased region" description="Low complexity" evidence="9">
    <location>
        <begin position="649"/>
        <end position="663"/>
    </location>
</feature>
<organism evidence="12">
    <name type="scientific">Strongyloides ratti</name>
    <name type="common">Parasitic roundworm</name>
    <dbReference type="NCBI Taxonomy" id="34506"/>
    <lineage>
        <taxon>Eukaryota</taxon>
        <taxon>Metazoa</taxon>
        <taxon>Ecdysozoa</taxon>
        <taxon>Nematoda</taxon>
        <taxon>Chromadorea</taxon>
        <taxon>Rhabditida</taxon>
        <taxon>Tylenchina</taxon>
        <taxon>Panagrolaimomorpha</taxon>
        <taxon>Strongyloidoidea</taxon>
        <taxon>Strongyloididae</taxon>
        <taxon>Strongyloides</taxon>
    </lineage>
</organism>
<dbReference type="PANTHER" id="PTHR45931:SF20">
    <property type="entry name" value="RING-TYPE E3 UBIQUITIN TRANSFERASE"/>
    <property type="match status" value="1"/>
</dbReference>
<feature type="compositionally biased region" description="Basic and acidic residues" evidence="9">
    <location>
        <begin position="596"/>
        <end position="607"/>
    </location>
</feature>
<reference evidence="12 13" key="1">
    <citation type="submission" date="2014-09" db="EMBL/GenBank/DDBJ databases">
        <authorList>
            <person name="Martin A.A."/>
        </authorList>
    </citation>
    <scope>NUCLEOTIDE SEQUENCE</scope>
    <source>
        <strain evidence="13">ED321</strain>
        <strain evidence="12">ED321 Heterogonic</strain>
    </source>
</reference>
<evidence type="ECO:0000256" key="3">
    <source>
        <dbReference type="ARBA" id="ARBA00022723"/>
    </source>
</evidence>
<keyword evidence="7 10" id="KW-0472">Membrane</keyword>
<gene>
    <name evidence="12 14 15" type="ORF">SRAE_1000155200</name>
</gene>
<evidence type="ECO:0000256" key="9">
    <source>
        <dbReference type="SAM" id="MobiDB-lite"/>
    </source>
</evidence>
<dbReference type="PANTHER" id="PTHR45931">
    <property type="entry name" value="SI:CH211-59O9.10"/>
    <property type="match status" value="1"/>
</dbReference>
<dbReference type="Gene3D" id="3.30.40.10">
    <property type="entry name" value="Zinc/RING finger domain, C3HC4 (zinc finger)"/>
    <property type="match status" value="1"/>
</dbReference>
<dbReference type="CTD" id="36375654"/>
<sequence length="663" mass="74454">MVNCCLRNMISILAFSPATFFLYLVITTNPVSPQFFLEIMHKHHTGTPISIKKCEATGANFGADLFNFQWMISKKGCALETFPANACDYNISMPILPSAKNISQCDGNFFALVPRGNCSFSRKAFNVQQYYKALIVYQDEKEKKPISMSGREEASKVEIPVIMITYKCMEELTRNYSFRDGQYFVLIKSAPVFYDLIKYLIPFLMCIGLCFIVLCVSLGIRLFRERRKLAKKRLSKANLKKIPVKKYVKNEEPDTCAICLEDFIEGEKLRVLYCNHAYHCKCIDPWLTKNRKVCPICKRKVGPSTGDSSSDEENVERGRQNNLYNEINNDGSLNSGINSTSTSETVPLLSNSMNTLQTTAGHENSLNSNNILRNTGEGVYIFSRENNDNERINTPPNLETGEINNIHNNEQQNILGIQKRNWSTKFGKVVGSMVGKILPNSLRNRTTGNIRNEDETESNPILQNYDQSTISSMENVSQVSQDTITTTVQGISAGISHTNIHENPMEIINEGYGTLLNSCTPNYGASIPINIVFTSPINDNSSTSTSTSPENIQSGNCKRGYNFRKERTNPTASSASIVESHTKKKSHSLSGKHVTIKVDNHSSSHGEDADDEDYDSSPFQKVNRKRLSSLKQDGKDRTKFKEENDDKNLNSQNDNNDSDLSQI</sequence>
<feature type="region of interest" description="Disordered" evidence="9">
    <location>
        <begin position="540"/>
        <end position="663"/>
    </location>
</feature>
<evidence type="ECO:0000256" key="8">
    <source>
        <dbReference type="PROSITE-ProRule" id="PRU00175"/>
    </source>
</evidence>
<dbReference type="GO" id="GO:0016020">
    <property type="term" value="C:membrane"/>
    <property type="evidence" value="ECO:0007669"/>
    <property type="project" value="UniProtKB-SubCell"/>
</dbReference>
<evidence type="ECO:0000313" key="13">
    <source>
        <dbReference type="Proteomes" id="UP000035682"/>
    </source>
</evidence>
<dbReference type="WormBase" id="SRAE_1000155200">
    <property type="protein sequence ID" value="SRP03316"/>
    <property type="gene ID" value="WBGene00258159"/>
</dbReference>
<evidence type="ECO:0000256" key="4">
    <source>
        <dbReference type="ARBA" id="ARBA00022771"/>
    </source>
</evidence>
<dbReference type="GO" id="GO:0008233">
    <property type="term" value="F:peptidase activity"/>
    <property type="evidence" value="ECO:0007669"/>
    <property type="project" value="UniProtKB-KW"/>
</dbReference>
<dbReference type="FunFam" id="3.30.40.10:FF:000429">
    <property type="entry name" value="E3 ubiquitin-protein ligase RNF13"/>
    <property type="match status" value="1"/>
</dbReference>
<accession>A0A090L726</accession>
<dbReference type="InterPro" id="IPR003137">
    <property type="entry name" value="PA_domain"/>
</dbReference>
<dbReference type="InterPro" id="IPR001841">
    <property type="entry name" value="Znf_RING"/>
</dbReference>
<dbReference type="PROSITE" id="PS50089">
    <property type="entry name" value="ZF_RING_2"/>
    <property type="match status" value="1"/>
</dbReference>
<dbReference type="AlphaFoldDB" id="A0A090L726"/>
<dbReference type="Pfam" id="PF02225">
    <property type="entry name" value="PA"/>
    <property type="match status" value="1"/>
</dbReference>
<keyword evidence="4 8" id="KW-0863">Zinc-finger</keyword>
<dbReference type="EMBL" id="LN609528">
    <property type="protein sequence ID" value="CEF63289.1"/>
    <property type="molecule type" value="Genomic_DNA"/>
</dbReference>
<feature type="transmembrane region" description="Helical" evidence="10">
    <location>
        <begin position="9"/>
        <end position="26"/>
    </location>
</feature>
<evidence type="ECO:0000259" key="11">
    <source>
        <dbReference type="PROSITE" id="PS50089"/>
    </source>
</evidence>
<dbReference type="STRING" id="34506.A0A090L726"/>
<proteinExistence type="predicted"/>
<dbReference type="WBParaSite" id="SRAE_1000155200.1">
    <property type="protein sequence ID" value="SRAE_1000155200.1"/>
    <property type="gene ID" value="WBGene00258159"/>
</dbReference>
<dbReference type="OrthoDB" id="8062037at2759"/>
<keyword evidence="12" id="KW-0378">Hydrolase</keyword>
<evidence type="ECO:0000313" key="12">
    <source>
        <dbReference type="EMBL" id="CEF63289.1"/>
    </source>
</evidence>
<evidence type="ECO:0000256" key="10">
    <source>
        <dbReference type="SAM" id="Phobius"/>
    </source>
</evidence>
<feature type="transmembrane region" description="Helical" evidence="10">
    <location>
        <begin position="199"/>
        <end position="223"/>
    </location>
</feature>
<evidence type="ECO:0000256" key="6">
    <source>
        <dbReference type="ARBA" id="ARBA00022989"/>
    </source>
</evidence>
<feature type="compositionally biased region" description="Polar residues" evidence="9">
    <location>
        <begin position="569"/>
        <end position="579"/>
    </location>
</feature>
<feature type="domain" description="RING-type" evidence="11">
    <location>
        <begin position="256"/>
        <end position="298"/>
    </location>
</feature>
<dbReference type="GO" id="GO:0005634">
    <property type="term" value="C:nucleus"/>
    <property type="evidence" value="ECO:0007669"/>
    <property type="project" value="TreeGrafter"/>
</dbReference>